<keyword evidence="2" id="KW-0808">Transferase</keyword>
<accession>A0ABS8FP13</accession>
<evidence type="ECO:0000313" key="3">
    <source>
        <dbReference type="Proteomes" id="UP001198495"/>
    </source>
</evidence>
<dbReference type="Pfam" id="PF13524">
    <property type="entry name" value="Glyco_trans_1_2"/>
    <property type="match status" value="1"/>
</dbReference>
<dbReference type="RefSeq" id="WP_227573237.1">
    <property type="nucleotide sequence ID" value="NZ_JAJEQT010000004.1"/>
</dbReference>
<protein>
    <submittedName>
        <fullName evidence="2">Glycosyltransferase</fullName>
        <ecNumber evidence="2">2.4.-.-</ecNumber>
    </submittedName>
</protein>
<proteinExistence type="predicted"/>
<feature type="domain" description="Spore protein YkvP/CgeB glycosyl transferase-like" evidence="1">
    <location>
        <begin position="269"/>
        <end position="385"/>
    </location>
</feature>
<name>A0ABS8FP13_9FIRM</name>
<dbReference type="Proteomes" id="UP001198495">
    <property type="component" value="Unassembled WGS sequence"/>
</dbReference>
<gene>
    <name evidence="2" type="ORF">LKD28_07535</name>
</gene>
<keyword evidence="2" id="KW-0328">Glycosyltransferase</keyword>
<keyword evidence="3" id="KW-1185">Reference proteome</keyword>
<organism evidence="2 3">
    <name type="scientific">Coprococcus hominis</name>
    <name type="common">ex Arizal et al. 2022</name>
    <dbReference type="NCBI Taxonomy" id="2881262"/>
    <lineage>
        <taxon>Bacteria</taxon>
        <taxon>Bacillati</taxon>
        <taxon>Bacillota</taxon>
        <taxon>Clostridia</taxon>
        <taxon>Lachnospirales</taxon>
        <taxon>Lachnospiraceae</taxon>
        <taxon>Coprococcus</taxon>
    </lineage>
</organism>
<evidence type="ECO:0000313" key="2">
    <source>
        <dbReference type="EMBL" id="MCC2218882.1"/>
    </source>
</evidence>
<sequence length="390" mass="44702">MKIIFCRHHSICEPGILKSLTRLGHEVVEFMHDREPQDYDKDYLLRLAALLQQTPDAAAVLSVCFSPIIARASKPFGIPYISYTVDSPCSTLYSKTMEYPHNRLFLFDKLQLAKFEHRNPGNCFHTLLACDIEHFDNVTVSSTDMKEYGTDVSFVGSLYSEKNSYDDIADKLPAYMRGYVEGLCSAQKNVYGYNFIEDALTDEWVSDFVSTVGFDPLPADYETDLKGIIADTYLNCRCTELERKHTLDAISRHFHVDLYTQSDSSMLPHVKNRGIADSERVMPKIFKCSKINLNMTLRSIKSGIPQRAFDIMGCGGFLMSNYQPELAEYFIPGEDLVLYDSVDDLIQKIDYYLSHEEERLQIAKNGYEKVKRYHTYDTRLTEILNTVISD</sequence>
<dbReference type="EMBL" id="JAJEQT010000004">
    <property type="protein sequence ID" value="MCC2218882.1"/>
    <property type="molecule type" value="Genomic_DNA"/>
</dbReference>
<comment type="caution">
    <text evidence="2">The sequence shown here is derived from an EMBL/GenBank/DDBJ whole genome shotgun (WGS) entry which is preliminary data.</text>
</comment>
<dbReference type="InterPro" id="IPR055259">
    <property type="entry name" value="YkvP/CgeB_Glyco_trans-like"/>
</dbReference>
<evidence type="ECO:0000259" key="1">
    <source>
        <dbReference type="Pfam" id="PF13524"/>
    </source>
</evidence>
<dbReference type="GO" id="GO:0016757">
    <property type="term" value="F:glycosyltransferase activity"/>
    <property type="evidence" value="ECO:0007669"/>
    <property type="project" value="UniProtKB-KW"/>
</dbReference>
<reference evidence="2 3" key="1">
    <citation type="submission" date="2021-10" db="EMBL/GenBank/DDBJ databases">
        <title>Anaerobic single-cell dispensing facilitates the cultivation of human gut bacteria.</title>
        <authorList>
            <person name="Afrizal A."/>
        </authorList>
    </citation>
    <scope>NUCLEOTIDE SEQUENCE [LARGE SCALE GENOMIC DNA]</scope>
    <source>
        <strain evidence="2 3">CLA-AA-H212</strain>
    </source>
</reference>
<dbReference type="Gene3D" id="3.40.50.2000">
    <property type="entry name" value="Glycogen Phosphorylase B"/>
    <property type="match status" value="1"/>
</dbReference>
<dbReference type="EC" id="2.4.-.-" evidence="2"/>